<dbReference type="PANTHER" id="PTHR10039">
    <property type="entry name" value="AMELOGENIN"/>
    <property type="match status" value="1"/>
</dbReference>
<gene>
    <name evidence="4" type="ORF">K432DRAFT_397795</name>
</gene>
<dbReference type="SUPFAM" id="SSF53474">
    <property type="entry name" value="alpha/beta-Hydrolases"/>
    <property type="match status" value="1"/>
</dbReference>
<feature type="compositionally biased region" description="Basic and acidic residues" evidence="2">
    <location>
        <begin position="24"/>
        <end position="54"/>
    </location>
</feature>
<dbReference type="AlphaFoldDB" id="A0A8E2DZZ2"/>
<organism evidence="4 5">
    <name type="scientific">Lepidopterella palustris CBS 459.81</name>
    <dbReference type="NCBI Taxonomy" id="1314670"/>
    <lineage>
        <taxon>Eukaryota</taxon>
        <taxon>Fungi</taxon>
        <taxon>Dikarya</taxon>
        <taxon>Ascomycota</taxon>
        <taxon>Pezizomycotina</taxon>
        <taxon>Dothideomycetes</taxon>
        <taxon>Pleosporomycetidae</taxon>
        <taxon>Mytilinidiales</taxon>
        <taxon>Argynnaceae</taxon>
        <taxon>Lepidopterella</taxon>
    </lineage>
</organism>
<keyword evidence="1" id="KW-0677">Repeat</keyword>
<name>A0A8E2DZZ2_9PEZI</name>
<dbReference type="PANTHER" id="PTHR10039:SF5">
    <property type="entry name" value="NACHT DOMAIN-CONTAINING PROTEIN"/>
    <property type="match status" value="1"/>
</dbReference>
<protein>
    <recommendedName>
        <fullName evidence="3">Nephrocystin 3-like N-terminal domain-containing protein</fullName>
    </recommendedName>
</protein>
<reference evidence="4 5" key="1">
    <citation type="journal article" date="2016" name="Nat. Commun.">
        <title>Ectomycorrhizal ecology is imprinted in the genome of the dominant symbiotic fungus Cenococcum geophilum.</title>
        <authorList>
            <consortium name="DOE Joint Genome Institute"/>
            <person name="Peter M."/>
            <person name="Kohler A."/>
            <person name="Ohm R.A."/>
            <person name="Kuo A."/>
            <person name="Krutzmann J."/>
            <person name="Morin E."/>
            <person name="Arend M."/>
            <person name="Barry K.W."/>
            <person name="Binder M."/>
            <person name="Choi C."/>
            <person name="Clum A."/>
            <person name="Copeland A."/>
            <person name="Grisel N."/>
            <person name="Haridas S."/>
            <person name="Kipfer T."/>
            <person name="LaButti K."/>
            <person name="Lindquist E."/>
            <person name="Lipzen A."/>
            <person name="Maire R."/>
            <person name="Meier B."/>
            <person name="Mihaltcheva S."/>
            <person name="Molinier V."/>
            <person name="Murat C."/>
            <person name="Poggeler S."/>
            <person name="Quandt C.A."/>
            <person name="Sperisen C."/>
            <person name="Tritt A."/>
            <person name="Tisserant E."/>
            <person name="Crous P.W."/>
            <person name="Henrissat B."/>
            <person name="Nehls U."/>
            <person name="Egli S."/>
            <person name="Spatafora J.W."/>
            <person name="Grigoriev I.V."/>
            <person name="Martin F.M."/>
        </authorList>
    </citation>
    <scope>NUCLEOTIDE SEQUENCE [LARGE SCALE GENOMIC DNA]</scope>
    <source>
        <strain evidence="4 5">CBS 459.81</strain>
    </source>
</reference>
<evidence type="ECO:0000259" key="3">
    <source>
        <dbReference type="Pfam" id="PF24883"/>
    </source>
</evidence>
<keyword evidence="5" id="KW-1185">Reference proteome</keyword>
<dbReference type="InterPro" id="IPR056884">
    <property type="entry name" value="NPHP3-like_N"/>
</dbReference>
<evidence type="ECO:0000313" key="4">
    <source>
        <dbReference type="EMBL" id="OCK74802.1"/>
    </source>
</evidence>
<dbReference type="Gene3D" id="3.40.50.1820">
    <property type="entry name" value="alpha/beta hydrolase"/>
    <property type="match status" value="1"/>
</dbReference>
<evidence type="ECO:0000256" key="1">
    <source>
        <dbReference type="ARBA" id="ARBA00022737"/>
    </source>
</evidence>
<evidence type="ECO:0000256" key="2">
    <source>
        <dbReference type="SAM" id="MobiDB-lite"/>
    </source>
</evidence>
<feature type="non-terminal residue" evidence="4">
    <location>
        <position position="1"/>
    </location>
</feature>
<accession>A0A8E2DZZ2</accession>
<dbReference type="Proteomes" id="UP000250266">
    <property type="component" value="Unassembled WGS sequence"/>
</dbReference>
<feature type="domain" description="Nephrocystin 3-like N-terminal" evidence="3">
    <location>
        <begin position="348"/>
        <end position="467"/>
    </location>
</feature>
<dbReference type="EMBL" id="KV745410">
    <property type="protein sequence ID" value="OCK74802.1"/>
    <property type="molecule type" value="Genomic_DNA"/>
</dbReference>
<dbReference type="Pfam" id="PF24883">
    <property type="entry name" value="NPHP3_N"/>
    <property type="match status" value="1"/>
</dbReference>
<dbReference type="OrthoDB" id="194358at2759"/>
<feature type="region of interest" description="Disordered" evidence="2">
    <location>
        <begin position="24"/>
        <end position="68"/>
    </location>
</feature>
<dbReference type="InterPro" id="IPR029058">
    <property type="entry name" value="AB_hydrolase_fold"/>
</dbReference>
<proteinExistence type="predicted"/>
<evidence type="ECO:0000313" key="5">
    <source>
        <dbReference type="Proteomes" id="UP000250266"/>
    </source>
</evidence>
<sequence length="831" mass="95013">MLCKVSITRGSIVFVHGFTGHPERTWSQKREESREQHGQDNGHNERPLKSRKLDLSAPPHQKGDRARKPLYWPQDLIPTTVPNARVLTYGYDPIIRHSIDYARNKSTFYDITWDFLVELEAARRVQSSRPLLFISHSLGGIVIKEALLRSHSCQKFQKHLHSIYEFTAGMIFFGTPHASADPRGLIQHVFGQLTRVEGFVANEQIVNAFLPSKEQLKESHNVFGRLAREKSWTIHSFQEQYGDKVRNSKKVVEDTASCLNDPTIEVTQHIASNHMDMCRYIGLDDVEYQKVVAAIHRILGASRAPTPFDQMTDADQHQHFLECLRFDQIDARHATIKTAHARTSSTDNNIIISLFFNARGEQLEKSALGMYRSLLFQLLEKVPNLQKLLNSPRPSVPNNFDQWNIETVKNLFGRAVESLGRRSLTCFIDALDECEEDQVREMVAFFERLGQFAVSSQIQLYVCFSSRHYPHITIEKGVHLILEGQEGHQQDIADYLNSELKAGRSKLTAQIKEEILKRASGIFLWVVLVVQMLNKEFDRGRVHTLRKRLDEIPDGLDKLFQDILTRDGQDMEDLVLCLQWILYAKRPLKSEELYFAILAGVAPEAVAAWNPEEITKQDMERFVLSSSKGLAETTKGEHQTVQFIHESVRDFLLKGNGLNKLQLRLHSNFPGTSNERLKKCCQTYMDVDISEYFLPGTSLPAASSGEVANLRQQVSQKFPFLEYAVCNVLYQADAAGQNGISQNSFVETFFLERWVELDNLFERYQIRRHTSNSSLLYILAEQNLPNLIQIELGRVPHMDINGERYGFPSHVALAQGNENAVRALLIQNNRV</sequence>